<dbReference type="EMBL" id="JAHRIQ010011783">
    <property type="protein sequence ID" value="MEQ2224090.1"/>
    <property type="molecule type" value="Genomic_DNA"/>
</dbReference>
<organism evidence="1 2">
    <name type="scientific">Ilyodon furcidens</name>
    <name type="common">goldbreast splitfin</name>
    <dbReference type="NCBI Taxonomy" id="33524"/>
    <lineage>
        <taxon>Eukaryota</taxon>
        <taxon>Metazoa</taxon>
        <taxon>Chordata</taxon>
        <taxon>Craniata</taxon>
        <taxon>Vertebrata</taxon>
        <taxon>Euteleostomi</taxon>
        <taxon>Actinopterygii</taxon>
        <taxon>Neopterygii</taxon>
        <taxon>Teleostei</taxon>
        <taxon>Neoteleostei</taxon>
        <taxon>Acanthomorphata</taxon>
        <taxon>Ovalentaria</taxon>
        <taxon>Atherinomorphae</taxon>
        <taxon>Cyprinodontiformes</taxon>
        <taxon>Goodeidae</taxon>
        <taxon>Ilyodon</taxon>
    </lineage>
</organism>
<dbReference type="Proteomes" id="UP001482620">
    <property type="component" value="Unassembled WGS sequence"/>
</dbReference>
<accession>A0ABV0SV87</accession>
<gene>
    <name evidence="1" type="ORF">ILYODFUR_003755</name>
</gene>
<evidence type="ECO:0000313" key="1">
    <source>
        <dbReference type="EMBL" id="MEQ2224090.1"/>
    </source>
</evidence>
<reference evidence="1 2" key="1">
    <citation type="submission" date="2021-06" db="EMBL/GenBank/DDBJ databases">
        <authorList>
            <person name="Palmer J.M."/>
        </authorList>
    </citation>
    <scope>NUCLEOTIDE SEQUENCE [LARGE SCALE GENOMIC DNA]</scope>
    <source>
        <strain evidence="2">if_2019</strain>
        <tissue evidence="1">Muscle</tissue>
    </source>
</reference>
<keyword evidence="2" id="KW-1185">Reference proteome</keyword>
<comment type="caution">
    <text evidence="1">The sequence shown here is derived from an EMBL/GenBank/DDBJ whole genome shotgun (WGS) entry which is preliminary data.</text>
</comment>
<proteinExistence type="predicted"/>
<protein>
    <submittedName>
        <fullName evidence="1">Uncharacterized protein</fullName>
    </submittedName>
</protein>
<evidence type="ECO:0000313" key="2">
    <source>
        <dbReference type="Proteomes" id="UP001482620"/>
    </source>
</evidence>
<sequence>MARLAQDDGMAILPSRLQVTRGRPAAAELRDSSHSHHPNWEQMTQEFPVSVGGRQSLCARKHSEMTPVVFLRTVVALYLLLSPVQLEYLSAAL</sequence>
<name>A0ABV0SV87_9TELE</name>